<dbReference type="FunFam" id="3.30.420.10:FF:000076">
    <property type="entry name" value="RBR-type E3 ubiquitin transferase"/>
    <property type="match status" value="1"/>
</dbReference>
<dbReference type="Proteomes" id="UP000326396">
    <property type="component" value="Linkage Group LG1"/>
</dbReference>
<dbReference type="GO" id="GO:0061630">
    <property type="term" value="F:ubiquitin protein ligase activity"/>
    <property type="evidence" value="ECO:0007669"/>
    <property type="project" value="UniProtKB-EC"/>
</dbReference>
<evidence type="ECO:0000256" key="19">
    <source>
        <dbReference type="ARBA" id="ARBA00023269"/>
    </source>
</evidence>
<dbReference type="InterPro" id="IPR001841">
    <property type="entry name" value="Znf_RING"/>
</dbReference>
<dbReference type="InterPro" id="IPR002156">
    <property type="entry name" value="RNaseH_domain"/>
</dbReference>
<dbReference type="PANTHER" id="PTHR11685">
    <property type="entry name" value="RBR FAMILY RING FINGER AND IBR DOMAIN-CONTAINING"/>
    <property type="match status" value="1"/>
</dbReference>
<dbReference type="SUPFAM" id="SSF47113">
    <property type="entry name" value="Histone-fold"/>
    <property type="match status" value="1"/>
</dbReference>
<keyword evidence="15" id="KW-0862">Zinc</keyword>
<dbReference type="Gene3D" id="1.10.20.10">
    <property type="entry name" value="Histone, subunit A"/>
    <property type="match status" value="1"/>
</dbReference>
<dbReference type="Pfam" id="PF13456">
    <property type="entry name" value="RVT_3"/>
    <property type="match status" value="1"/>
</dbReference>
<dbReference type="GO" id="GO:0003677">
    <property type="term" value="F:DNA binding"/>
    <property type="evidence" value="ECO:0007669"/>
    <property type="project" value="UniProtKB-KW"/>
</dbReference>
<keyword evidence="10" id="KW-0808">Transferase</keyword>
<dbReference type="EC" id="2.3.2.31" evidence="8"/>
<keyword evidence="17" id="KW-0238">DNA-binding</keyword>
<evidence type="ECO:0000256" key="5">
    <source>
        <dbReference type="ARBA" id="ARBA00004286"/>
    </source>
</evidence>
<evidence type="ECO:0000256" key="18">
    <source>
        <dbReference type="ARBA" id="ARBA00023242"/>
    </source>
</evidence>
<dbReference type="InterPro" id="IPR036397">
    <property type="entry name" value="RNaseH_sf"/>
</dbReference>
<evidence type="ECO:0000256" key="12">
    <source>
        <dbReference type="ARBA" id="ARBA00022737"/>
    </source>
</evidence>
<evidence type="ECO:0000256" key="17">
    <source>
        <dbReference type="ARBA" id="ARBA00023125"/>
    </source>
</evidence>
<dbReference type="SUPFAM" id="SSF57850">
    <property type="entry name" value="RING/U-box"/>
    <property type="match status" value="3"/>
</dbReference>
<keyword evidence="18" id="KW-0539">Nucleus</keyword>
<keyword evidence="14" id="KW-0833">Ubl conjugation pathway</keyword>
<dbReference type="PROSITE" id="PS50089">
    <property type="entry name" value="ZF_RING_2"/>
    <property type="match status" value="1"/>
</dbReference>
<keyword evidence="9" id="KW-0158">Chromosome</keyword>
<proteinExistence type="inferred from homology"/>
<comment type="function">
    <text evidence="3">Might act as an E3 ubiquitin-protein ligase, or as part of E3 complex, which accepts ubiquitin from specific E2 ubiquitin-conjugating enzymes and then transfers it to substrates.</text>
</comment>
<comment type="catalytic activity">
    <reaction evidence="1">
        <text>[E2 ubiquitin-conjugating enzyme]-S-ubiquitinyl-L-cysteine + [acceptor protein]-L-lysine = [E2 ubiquitin-conjugating enzyme]-L-cysteine + [acceptor protein]-N(6)-ubiquitinyl-L-lysine.</text>
        <dbReference type="EC" id="2.3.2.31"/>
    </reaction>
</comment>
<comment type="cofactor">
    <cofactor evidence="2">
        <name>Zn(2+)</name>
        <dbReference type="ChEBI" id="CHEBI:29105"/>
    </cofactor>
</comment>
<dbReference type="CDD" id="cd22911">
    <property type="entry name" value="HFD_H3"/>
    <property type="match status" value="1"/>
</dbReference>
<dbReference type="SMART" id="SM00428">
    <property type="entry name" value="H3"/>
    <property type="match status" value="1"/>
</dbReference>
<evidence type="ECO:0000256" key="20">
    <source>
        <dbReference type="PROSITE-ProRule" id="PRU00175"/>
    </source>
</evidence>
<evidence type="ECO:0000313" key="24">
    <source>
        <dbReference type="EMBL" id="KAD7478365.1"/>
    </source>
</evidence>
<evidence type="ECO:0000256" key="8">
    <source>
        <dbReference type="ARBA" id="ARBA00012251"/>
    </source>
</evidence>
<dbReference type="InterPro" id="IPR002867">
    <property type="entry name" value="IBR_dom"/>
</dbReference>
<dbReference type="GO" id="GO:0030527">
    <property type="term" value="F:structural constituent of chromatin"/>
    <property type="evidence" value="ECO:0007669"/>
    <property type="project" value="InterPro"/>
</dbReference>
<keyword evidence="13 20" id="KW-0863">Zinc-finger</keyword>
<dbReference type="FunFam" id="1.10.20.10:FF:000085">
    <property type="entry name" value="Histone H3.2"/>
    <property type="match status" value="1"/>
</dbReference>
<evidence type="ECO:0000313" key="25">
    <source>
        <dbReference type="Proteomes" id="UP000326396"/>
    </source>
</evidence>
<feature type="compositionally biased region" description="Low complexity" evidence="21">
    <location>
        <begin position="14"/>
        <end position="28"/>
    </location>
</feature>
<dbReference type="Gene3D" id="1.20.120.1750">
    <property type="match status" value="1"/>
</dbReference>
<feature type="domain" description="RING-type" evidence="23">
    <location>
        <begin position="458"/>
        <end position="664"/>
    </location>
</feature>
<dbReference type="UniPathway" id="UPA00143"/>
<dbReference type="Pfam" id="PF01485">
    <property type="entry name" value="IBR"/>
    <property type="match status" value="1"/>
</dbReference>
<gene>
    <name evidence="24" type="ORF">E3N88_01501</name>
</gene>
<evidence type="ECO:0000256" key="4">
    <source>
        <dbReference type="ARBA" id="ARBA00004123"/>
    </source>
</evidence>
<evidence type="ECO:0000256" key="3">
    <source>
        <dbReference type="ARBA" id="ARBA00003976"/>
    </source>
</evidence>
<dbReference type="SMART" id="SM00647">
    <property type="entry name" value="IBR"/>
    <property type="match status" value="2"/>
</dbReference>
<dbReference type="Pfam" id="PF00125">
    <property type="entry name" value="Histone"/>
    <property type="match status" value="1"/>
</dbReference>
<evidence type="ECO:0000256" key="1">
    <source>
        <dbReference type="ARBA" id="ARBA00001798"/>
    </source>
</evidence>
<keyword evidence="25" id="KW-1185">Reference proteome</keyword>
<dbReference type="AlphaFoldDB" id="A0A5N6Q152"/>
<dbReference type="EMBL" id="SZYD01000001">
    <property type="protein sequence ID" value="KAD7478365.1"/>
    <property type="molecule type" value="Genomic_DNA"/>
</dbReference>
<dbReference type="InterPro" id="IPR044066">
    <property type="entry name" value="TRIAD_supradom"/>
</dbReference>
<comment type="similarity">
    <text evidence="6">Belongs to the RBR family. Ariadne subfamily.</text>
</comment>
<dbReference type="CDD" id="cd22584">
    <property type="entry name" value="Rcat_RBR_unk"/>
    <property type="match status" value="1"/>
</dbReference>
<dbReference type="InterPro" id="IPR000164">
    <property type="entry name" value="Histone_H3/CENP-A"/>
</dbReference>
<dbReference type="InterPro" id="IPR009072">
    <property type="entry name" value="Histone-fold"/>
</dbReference>
<comment type="subcellular location">
    <subcellularLocation>
        <location evidence="5">Chromosome</location>
    </subcellularLocation>
    <subcellularLocation>
        <location evidence="4">Nucleus</location>
    </subcellularLocation>
</comment>
<dbReference type="OrthoDB" id="10009520at2759"/>
<dbReference type="GO" id="GO:0004523">
    <property type="term" value="F:RNA-DNA hybrid ribonuclease activity"/>
    <property type="evidence" value="ECO:0007669"/>
    <property type="project" value="InterPro"/>
</dbReference>
<evidence type="ECO:0000256" key="14">
    <source>
        <dbReference type="ARBA" id="ARBA00022786"/>
    </source>
</evidence>
<accession>A0A5N6Q152</accession>
<reference evidence="24 25" key="1">
    <citation type="submission" date="2019-05" db="EMBL/GenBank/DDBJ databases">
        <title>Mikania micrantha, genome provides insights into the molecular mechanism of rapid growth.</title>
        <authorList>
            <person name="Liu B."/>
        </authorList>
    </citation>
    <scope>NUCLEOTIDE SEQUENCE [LARGE SCALE GENOMIC DNA]</scope>
    <source>
        <strain evidence="24">NLD-2019</strain>
        <tissue evidence="24">Leaf</tissue>
    </source>
</reference>
<evidence type="ECO:0000256" key="6">
    <source>
        <dbReference type="ARBA" id="ARBA00005884"/>
    </source>
</evidence>
<comment type="similarity">
    <text evidence="7">Belongs to the histone H3 family.</text>
</comment>
<dbReference type="PROSITE" id="PS00518">
    <property type="entry name" value="ZF_RING_1"/>
    <property type="match status" value="1"/>
</dbReference>
<dbReference type="CDD" id="cd22582">
    <property type="entry name" value="BRcat_RBR_unk"/>
    <property type="match status" value="1"/>
</dbReference>
<feature type="region of interest" description="Disordered" evidence="21">
    <location>
        <begin position="1"/>
        <end position="73"/>
    </location>
</feature>
<feature type="compositionally biased region" description="Low complexity" evidence="21">
    <location>
        <begin position="36"/>
        <end position="47"/>
    </location>
</feature>
<sequence length="779" mass="88344">MARTKHPAKRSWGTRTNARASTSTSAPRKTPRKDTGSGASTSTSTPKKSPRKDAGSSGAGETRRPHRFKPGTQALREIRRLQKTVDLLIPAAPFIRTVKEISNYLAPEVTRWQAEALQALQEAAEDYIIQMFEDSMLCAIHAKRVTLMKKDWELARRLGKKGQPWLFGNVWVSGYFLIALNEDNYGYASSQFEFESWVCPWVGHLGNGLEWFLLVGIWIVSHVAMDHLKITQSLVFWVSILNVAGEKFKLALIFFNSDDLWCIKRTVAMELKFEEDEDEFRSCCADEEELDREEIIKQGVKNDNDDDVLDIYSARMFFKGVSVADPLNIGLNVSGIGVVMERINNNPLIQVQKKLDFFVDESVADYLALMDGITEATRNNIKRVFAFTDSTILFDQFTTKETLKNPLLMALKQRILEHVENLEHFVLKCVPNIDLEEPLRLAQVAIGIVSLPIKGDSSVHRCLICCEDKPTPMTINMKCSHKFCSCCIKAYVDEQVQSSQVPIKCPSLNCRYYISTPEFKSFLPVASYALLQDVLLEPSMLAKDKFYCPFSDCSVLLDPCCDLNQSDNNCVECPVCRRFICVKCGVPWHSSMSCDQFQDCPPQRRVNDGPVENRKWRRCQMCERMIELPHGCYHMTCWCGHEFCYSCGAEYIDGEQTCGCVLLDSDEGENGNSTLTQNFGSSPAFEEWAWDSCGSLSSLMDAYSDQERSQLALIQRFLAGGFSLGDHHTYPYQIQSPPPPCADSGSSYLENTMKDLHQLPWLERFVSVISDNYYEQYTE</sequence>
<evidence type="ECO:0000256" key="21">
    <source>
        <dbReference type="SAM" id="MobiDB-lite"/>
    </source>
</evidence>
<evidence type="ECO:0000256" key="13">
    <source>
        <dbReference type="ARBA" id="ARBA00022771"/>
    </source>
</evidence>
<dbReference type="InterPro" id="IPR031127">
    <property type="entry name" value="E3_UB_ligase_RBR"/>
</dbReference>
<dbReference type="Gene3D" id="3.30.40.10">
    <property type="entry name" value="Zinc/RING finger domain, C3HC4 (zinc finger)"/>
    <property type="match status" value="1"/>
</dbReference>
<evidence type="ECO:0000256" key="2">
    <source>
        <dbReference type="ARBA" id="ARBA00001947"/>
    </source>
</evidence>
<evidence type="ECO:0000256" key="15">
    <source>
        <dbReference type="ARBA" id="ARBA00022833"/>
    </source>
</evidence>
<evidence type="ECO:0000259" key="23">
    <source>
        <dbReference type="PROSITE" id="PS51873"/>
    </source>
</evidence>
<organism evidence="24 25">
    <name type="scientific">Mikania micrantha</name>
    <name type="common">bitter vine</name>
    <dbReference type="NCBI Taxonomy" id="192012"/>
    <lineage>
        <taxon>Eukaryota</taxon>
        <taxon>Viridiplantae</taxon>
        <taxon>Streptophyta</taxon>
        <taxon>Embryophyta</taxon>
        <taxon>Tracheophyta</taxon>
        <taxon>Spermatophyta</taxon>
        <taxon>Magnoliopsida</taxon>
        <taxon>eudicotyledons</taxon>
        <taxon>Gunneridae</taxon>
        <taxon>Pentapetalae</taxon>
        <taxon>asterids</taxon>
        <taxon>campanulids</taxon>
        <taxon>Asterales</taxon>
        <taxon>Asteraceae</taxon>
        <taxon>Asteroideae</taxon>
        <taxon>Heliantheae alliance</taxon>
        <taxon>Eupatorieae</taxon>
        <taxon>Mikania</taxon>
    </lineage>
</organism>
<dbReference type="GO" id="GO:0008270">
    <property type="term" value="F:zinc ion binding"/>
    <property type="evidence" value="ECO:0007669"/>
    <property type="project" value="UniProtKB-KW"/>
</dbReference>
<keyword evidence="12" id="KW-0677">Repeat</keyword>
<dbReference type="PROSITE" id="PS51873">
    <property type="entry name" value="TRIAD"/>
    <property type="match status" value="1"/>
</dbReference>
<protein>
    <recommendedName>
        <fullName evidence="8">RBR-type E3 ubiquitin transferase</fullName>
        <ecNumber evidence="8">2.3.2.31</ecNumber>
    </recommendedName>
</protein>
<name>A0A5N6Q152_9ASTR</name>
<evidence type="ECO:0000256" key="7">
    <source>
        <dbReference type="ARBA" id="ARBA00010343"/>
    </source>
</evidence>
<comment type="caution">
    <text evidence="24">The sequence shown here is derived from an EMBL/GenBank/DDBJ whole genome shotgun (WGS) entry which is preliminary data.</text>
</comment>
<evidence type="ECO:0000256" key="9">
    <source>
        <dbReference type="ARBA" id="ARBA00022454"/>
    </source>
</evidence>
<dbReference type="PRINTS" id="PR00622">
    <property type="entry name" value="HISTONEH3"/>
</dbReference>
<dbReference type="GO" id="GO:0005634">
    <property type="term" value="C:nucleus"/>
    <property type="evidence" value="ECO:0007669"/>
    <property type="project" value="UniProtKB-SubCell"/>
</dbReference>
<feature type="domain" description="RING-type" evidence="22">
    <location>
        <begin position="462"/>
        <end position="506"/>
    </location>
</feature>
<evidence type="ECO:0000256" key="16">
    <source>
        <dbReference type="ARBA" id="ARBA00022990"/>
    </source>
</evidence>
<keyword evidence="11" id="KW-0479">Metal-binding</keyword>
<evidence type="ECO:0000256" key="11">
    <source>
        <dbReference type="ARBA" id="ARBA00022723"/>
    </source>
</evidence>
<dbReference type="GO" id="GO:0016567">
    <property type="term" value="P:protein ubiquitination"/>
    <property type="evidence" value="ECO:0007669"/>
    <property type="project" value="UniProtKB-UniPathway"/>
</dbReference>
<dbReference type="GO" id="GO:0000786">
    <property type="term" value="C:nucleosome"/>
    <property type="evidence" value="ECO:0007669"/>
    <property type="project" value="UniProtKB-KW"/>
</dbReference>
<dbReference type="InterPro" id="IPR013083">
    <property type="entry name" value="Znf_RING/FYVE/PHD"/>
</dbReference>
<keyword evidence="19" id="KW-0544">Nucleosome core</keyword>
<keyword evidence="16" id="KW-0007">Acetylation</keyword>
<dbReference type="InterPro" id="IPR017907">
    <property type="entry name" value="Znf_RING_CS"/>
</dbReference>
<dbReference type="InterPro" id="IPR007125">
    <property type="entry name" value="H2A/H2B/H3"/>
</dbReference>
<dbReference type="Gene3D" id="3.30.420.10">
    <property type="entry name" value="Ribonuclease H-like superfamily/Ribonuclease H"/>
    <property type="match status" value="1"/>
</dbReference>
<evidence type="ECO:0000259" key="22">
    <source>
        <dbReference type="PROSITE" id="PS50089"/>
    </source>
</evidence>
<dbReference type="GO" id="GO:0046982">
    <property type="term" value="F:protein heterodimerization activity"/>
    <property type="evidence" value="ECO:0007669"/>
    <property type="project" value="InterPro"/>
</dbReference>
<evidence type="ECO:0000256" key="10">
    <source>
        <dbReference type="ARBA" id="ARBA00022679"/>
    </source>
</evidence>